<evidence type="ECO:0000256" key="2">
    <source>
        <dbReference type="SAM" id="Phobius"/>
    </source>
</evidence>
<name>A0A6C0HNW0_9ZZZZ</name>
<evidence type="ECO:0000313" key="3">
    <source>
        <dbReference type="EMBL" id="QHT82361.1"/>
    </source>
</evidence>
<evidence type="ECO:0000256" key="1">
    <source>
        <dbReference type="ARBA" id="ARBA00022679"/>
    </source>
</evidence>
<sequence length="193" mass="22783">MRKISREYENFIDNYLIDICEYMSRYVHKLGITPNIITTLSLICGLSASAFLYNKYYYSACVLWIVSYYLDNLDGYIARKYNQTSKIGDYYDHIADLIKFLTVLFVLYKINSHKFYKVFIVLFLFLMLMMSHLGCQESYYNKNESDSLGFTKQMCPVNSFKIKTVPDAINITKYFGCGTFNLMIVLCFLYYNF</sequence>
<dbReference type="EMBL" id="MN739998">
    <property type="protein sequence ID" value="QHT82361.1"/>
    <property type="molecule type" value="Genomic_DNA"/>
</dbReference>
<dbReference type="AlphaFoldDB" id="A0A6C0HNW0"/>
<dbReference type="GO" id="GO:0008654">
    <property type="term" value="P:phospholipid biosynthetic process"/>
    <property type="evidence" value="ECO:0007669"/>
    <property type="project" value="InterPro"/>
</dbReference>
<keyword evidence="1" id="KW-0808">Transferase</keyword>
<reference evidence="3" key="1">
    <citation type="journal article" date="2020" name="Nature">
        <title>Giant virus diversity and host interactions through global metagenomics.</title>
        <authorList>
            <person name="Schulz F."/>
            <person name="Roux S."/>
            <person name="Paez-Espino D."/>
            <person name="Jungbluth S."/>
            <person name="Walsh D.A."/>
            <person name="Denef V.J."/>
            <person name="McMahon K.D."/>
            <person name="Konstantinidis K.T."/>
            <person name="Eloe-Fadrosh E.A."/>
            <person name="Kyrpides N.C."/>
            <person name="Woyke T."/>
        </authorList>
    </citation>
    <scope>NUCLEOTIDE SEQUENCE</scope>
    <source>
        <strain evidence="3">GVMAG-M-3300023184-161</strain>
    </source>
</reference>
<dbReference type="InterPro" id="IPR000462">
    <property type="entry name" value="CDP-OH_P_trans"/>
</dbReference>
<keyword evidence="2" id="KW-0812">Transmembrane</keyword>
<dbReference type="Gene3D" id="1.20.120.1760">
    <property type="match status" value="1"/>
</dbReference>
<dbReference type="GO" id="GO:0016780">
    <property type="term" value="F:phosphotransferase activity, for other substituted phosphate groups"/>
    <property type="evidence" value="ECO:0007669"/>
    <property type="project" value="InterPro"/>
</dbReference>
<feature type="transmembrane region" description="Helical" evidence="2">
    <location>
        <begin position="116"/>
        <end position="135"/>
    </location>
</feature>
<dbReference type="PROSITE" id="PS00379">
    <property type="entry name" value="CDP_ALCOHOL_P_TRANSF"/>
    <property type="match status" value="1"/>
</dbReference>
<organism evidence="3">
    <name type="scientific">viral metagenome</name>
    <dbReference type="NCBI Taxonomy" id="1070528"/>
    <lineage>
        <taxon>unclassified sequences</taxon>
        <taxon>metagenomes</taxon>
        <taxon>organismal metagenomes</taxon>
    </lineage>
</organism>
<accession>A0A6C0HNW0</accession>
<dbReference type="GO" id="GO:0016020">
    <property type="term" value="C:membrane"/>
    <property type="evidence" value="ECO:0007669"/>
    <property type="project" value="InterPro"/>
</dbReference>
<keyword evidence="2" id="KW-0472">Membrane</keyword>
<feature type="transmembrane region" description="Helical" evidence="2">
    <location>
        <begin position="171"/>
        <end position="191"/>
    </location>
</feature>
<protein>
    <recommendedName>
        <fullName evidence="4">CDP-alcohol phosphatidyltransferase</fullName>
    </recommendedName>
</protein>
<dbReference type="InterPro" id="IPR043130">
    <property type="entry name" value="CDP-OH_PTrfase_TM_dom"/>
</dbReference>
<dbReference type="InterPro" id="IPR048254">
    <property type="entry name" value="CDP_ALCOHOL_P_TRANSF_CS"/>
</dbReference>
<feature type="transmembrane region" description="Helical" evidence="2">
    <location>
        <begin position="32"/>
        <end position="51"/>
    </location>
</feature>
<evidence type="ECO:0008006" key="4">
    <source>
        <dbReference type="Google" id="ProtNLM"/>
    </source>
</evidence>
<feature type="transmembrane region" description="Helical" evidence="2">
    <location>
        <begin position="57"/>
        <end position="78"/>
    </location>
</feature>
<keyword evidence="2" id="KW-1133">Transmembrane helix</keyword>
<proteinExistence type="predicted"/>
<dbReference type="Pfam" id="PF01066">
    <property type="entry name" value="CDP-OH_P_transf"/>
    <property type="match status" value="1"/>
</dbReference>